<keyword evidence="2" id="KW-0812">Transmembrane</keyword>
<dbReference type="RefSeq" id="XP_001485174.1">
    <property type="nucleotide sequence ID" value="XM_001485124.1"/>
</dbReference>
<keyword evidence="4" id="KW-1185">Reference proteome</keyword>
<evidence type="ECO:0000256" key="1">
    <source>
        <dbReference type="ARBA" id="ARBA00022448"/>
    </source>
</evidence>
<dbReference type="AlphaFoldDB" id="A5DI02"/>
<keyword evidence="2" id="KW-1133">Transmembrane helix</keyword>
<dbReference type="GO" id="GO:0005886">
    <property type="term" value="C:plasma membrane"/>
    <property type="evidence" value="ECO:0007669"/>
    <property type="project" value="TreeGrafter"/>
</dbReference>
<evidence type="ECO:0000313" key="3">
    <source>
        <dbReference type="EMBL" id="EDK38805.1"/>
    </source>
</evidence>
<keyword evidence="2" id="KW-0472">Membrane</keyword>
<evidence type="ECO:0000313" key="4">
    <source>
        <dbReference type="Proteomes" id="UP000001997"/>
    </source>
</evidence>
<dbReference type="HOGENOM" id="CLU_1294847_0_0_1"/>
<evidence type="ECO:0008006" key="5">
    <source>
        <dbReference type="Google" id="ProtNLM"/>
    </source>
</evidence>
<name>A5DI02_PICGU</name>
<dbReference type="Proteomes" id="UP000001997">
    <property type="component" value="Unassembled WGS sequence"/>
</dbReference>
<dbReference type="GO" id="GO:0015204">
    <property type="term" value="F:urea transmembrane transporter activity"/>
    <property type="evidence" value="ECO:0007669"/>
    <property type="project" value="InterPro"/>
</dbReference>
<reference evidence="3 4" key="1">
    <citation type="journal article" date="2009" name="Nature">
        <title>Evolution of pathogenicity and sexual reproduction in eight Candida genomes.</title>
        <authorList>
            <person name="Butler G."/>
            <person name="Rasmussen M.D."/>
            <person name="Lin M.F."/>
            <person name="Santos M.A."/>
            <person name="Sakthikumar S."/>
            <person name="Munro C.A."/>
            <person name="Rheinbay E."/>
            <person name="Grabherr M."/>
            <person name="Forche A."/>
            <person name="Reedy J.L."/>
            <person name="Agrafioti I."/>
            <person name="Arnaud M.B."/>
            <person name="Bates S."/>
            <person name="Brown A.J."/>
            <person name="Brunke S."/>
            <person name="Costanzo M.C."/>
            <person name="Fitzpatrick D.A."/>
            <person name="de Groot P.W."/>
            <person name="Harris D."/>
            <person name="Hoyer L.L."/>
            <person name="Hube B."/>
            <person name="Klis F.M."/>
            <person name="Kodira C."/>
            <person name="Lennard N."/>
            <person name="Logue M.E."/>
            <person name="Martin R."/>
            <person name="Neiman A.M."/>
            <person name="Nikolaou E."/>
            <person name="Quail M.A."/>
            <person name="Quinn J."/>
            <person name="Santos M.C."/>
            <person name="Schmitzberger F.F."/>
            <person name="Sherlock G."/>
            <person name="Shah P."/>
            <person name="Silverstein K.A."/>
            <person name="Skrzypek M.S."/>
            <person name="Soll D."/>
            <person name="Staggs R."/>
            <person name="Stansfield I."/>
            <person name="Stumpf M.P."/>
            <person name="Sudbery P.E."/>
            <person name="Srikantha T."/>
            <person name="Zeng Q."/>
            <person name="Berman J."/>
            <person name="Berriman M."/>
            <person name="Heitman J."/>
            <person name="Gow N.A."/>
            <person name="Lorenz M.C."/>
            <person name="Birren B.W."/>
            <person name="Kellis M."/>
            <person name="Cuomo C.A."/>
        </authorList>
    </citation>
    <scope>NUCLEOTIDE SEQUENCE [LARGE SCALE GENOMIC DNA]</scope>
    <source>
        <strain evidence="4">ATCC 6260 / CBS 566 / DSM 6381 / JCM 1539 / NBRC 10279 / NRRL Y-324</strain>
    </source>
</reference>
<accession>A5DI02</accession>
<protein>
    <recommendedName>
        <fullName evidence="5">Urea active transporter</fullName>
    </recommendedName>
</protein>
<sequence length="213" mass="23983">MIALAVWMGYTVSQSGHISLTTLSTNEALAAGNTVAVGCPLIVIPILVFLKPADFAWETWLTIKQDDNTEFDKKHGLEHVLSQEDATEAVLIEHQNNETILKRQFKIGAVACTVLILFFLVVFPMPLYGSKYIFSKRFFTGWIVVAFLWAFFAVYVIIVIPVWDGRQALGRLYRIMMGREAKPGDSSTYSHDEETPVSKVQFTVKEEEVRGAF</sequence>
<gene>
    <name evidence="3" type="ORF">PGUG_02903</name>
</gene>
<dbReference type="OrthoDB" id="6132759at2759"/>
<dbReference type="InParanoid" id="A5DI02"/>
<dbReference type="PANTHER" id="PTHR46154">
    <property type="match status" value="1"/>
</dbReference>
<dbReference type="STRING" id="294746.A5DI02"/>
<dbReference type="InterPro" id="IPR031155">
    <property type="entry name" value="DUR"/>
</dbReference>
<evidence type="ECO:0000256" key="2">
    <source>
        <dbReference type="SAM" id="Phobius"/>
    </source>
</evidence>
<feature type="transmembrane region" description="Helical" evidence="2">
    <location>
        <begin position="139"/>
        <end position="163"/>
    </location>
</feature>
<dbReference type="KEGG" id="pgu:PGUG_02903"/>
<dbReference type="EMBL" id="CH408157">
    <property type="protein sequence ID" value="EDK38805.1"/>
    <property type="molecule type" value="Genomic_DNA"/>
</dbReference>
<dbReference type="eggNOG" id="KOG2348">
    <property type="taxonomic scope" value="Eukaryota"/>
</dbReference>
<feature type="transmembrane region" description="Helical" evidence="2">
    <location>
        <begin position="28"/>
        <end position="50"/>
    </location>
</feature>
<dbReference type="GeneID" id="5126507"/>
<keyword evidence="1" id="KW-0813">Transport</keyword>
<proteinExistence type="predicted"/>
<dbReference type="PANTHER" id="PTHR46154:SF4">
    <property type="entry name" value="UREA ACTIVE TRANSPORTER"/>
    <property type="match status" value="1"/>
</dbReference>
<feature type="transmembrane region" description="Helical" evidence="2">
    <location>
        <begin position="107"/>
        <end position="127"/>
    </location>
</feature>
<organism evidence="3 4">
    <name type="scientific">Meyerozyma guilliermondii (strain ATCC 6260 / CBS 566 / DSM 6381 / JCM 1539 / NBRC 10279 / NRRL Y-324)</name>
    <name type="common">Yeast</name>
    <name type="synonym">Candida guilliermondii</name>
    <dbReference type="NCBI Taxonomy" id="294746"/>
    <lineage>
        <taxon>Eukaryota</taxon>
        <taxon>Fungi</taxon>
        <taxon>Dikarya</taxon>
        <taxon>Ascomycota</taxon>
        <taxon>Saccharomycotina</taxon>
        <taxon>Pichiomycetes</taxon>
        <taxon>Debaryomycetaceae</taxon>
        <taxon>Meyerozyma</taxon>
    </lineage>
</organism>